<keyword evidence="2" id="KW-0812">Transmembrane</keyword>
<organism evidence="3 4">
    <name type="scientific">Virgibacillus tibetensis</name>
    <dbReference type="NCBI Taxonomy" id="3042313"/>
    <lineage>
        <taxon>Bacteria</taxon>
        <taxon>Bacillati</taxon>
        <taxon>Bacillota</taxon>
        <taxon>Bacilli</taxon>
        <taxon>Bacillales</taxon>
        <taxon>Bacillaceae</taxon>
        <taxon>Virgibacillus</taxon>
    </lineage>
</organism>
<keyword evidence="2" id="KW-0472">Membrane</keyword>
<name>A0ABU6KBY6_9BACI</name>
<dbReference type="RefSeq" id="WP_327605993.1">
    <property type="nucleotide sequence ID" value="NZ_JARZFX010000001.1"/>
</dbReference>
<evidence type="ECO:0000313" key="3">
    <source>
        <dbReference type="EMBL" id="MEC5422430.1"/>
    </source>
</evidence>
<proteinExistence type="predicted"/>
<evidence type="ECO:0008006" key="5">
    <source>
        <dbReference type="Google" id="ProtNLM"/>
    </source>
</evidence>
<protein>
    <recommendedName>
        <fullName evidence="5">Sigma-X negative effector</fullName>
    </recommendedName>
</protein>
<feature type="region of interest" description="Disordered" evidence="1">
    <location>
        <begin position="103"/>
        <end position="130"/>
    </location>
</feature>
<accession>A0ABU6KBY6</accession>
<comment type="caution">
    <text evidence="3">The sequence shown here is derived from an EMBL/GenBank/DDBJ whole genome shotgun (WGS) entry which is preliminary data.</text>
</comment>
<keyword evidence="2" id="KW-1133">Transmembrane helix</keyword>
<sequence>MKNRDREDQHVIDLLKQMPTVKDDTDKNDLYRSISSQLETRGRKKQRTKKVVPLFATLVAVTILIIMIPTLFNTSNNFQTSEDSADMLRQESGSESIIEELNENNLYMEESADSDEDEGEITKTEPGPESYVLQKADDQSLIVHAAITDDQQQYVIPLSIILPETEDLNTYYNQLESHIKQSGVNEQDYLFEGIEFIIDQANEQVVMDLPEDFSIGHGSTREYIFNRMLTTMFSPYGIEKVTFETEDNEEADLGSLGSFKEMAIEPIGEAFYKLYKSKAKNLLVPIPNYEQFTIHEALNELKNTEESFDVYQTVPDYIEFSTESMDGELVITLSEETTLTNDQENATMIEAILMTAGSYGYDFVRFENITNDQLGIYNIDESIRIPAAVNPIY</sequence>
<dbReference type="EMBL" id="JARZFX010000001">
    <property type="protein sequence ID" value="MEC5422430.1"/>
    <property type="molecule type" value="Genomic_DNA"/>
</dbReference>
<dbReference type="Proteomes" id="UP001335737">
    <property type="component" value="Unassembled WGS sequence"/>
</dbReference>
<keyword evidence="4" id="KW-1185">Reference proteome</keyword>
<evidence type="ECO:0000256" key="1">
    <source>
        <dbReference type="SAM" id="MobiDB-lite"/>
    </source>
</evidence>
<feature type="transmembrane region" description="Helical" evidence="2">
    <location>
        <begin position="51"/>
        <end position="72"/>
    </location>
</feature>
<gene>
    <name evidence="3" type="ORF">QGM71_02855</name>
</gene>
<evidence type="ECO:0000313" key="4">
    <source>
        <dbReference type="Proteomes" id="UP001335737"/>
    </source>
</evidence>
<reference evidence="3 4" key="1">
    <citation type="journal article" date="2024" name="Int. J. Syst. Evol. Microbiol.">
        <title>Virgibacillus tibetensis sp. nov., isolated from salt lake on the Tibetan Plateau of China.</title>
        <authorList>
            <person name="Phurbu D."/>
            <person name="Liu Z.-X."/>
            <person name="Wang R."/>
            <person name="Zheng Y.-Y."/>
            <person name="Liu H.-C."/>
            <person name="Zhou Y.-G."/>
            <person name="Yu Y.-J."/>
            <person name="Li A.-H."/>
        </authorList>
    </citation>
    <scope>NUCLEOTIDE SEQUENCE [LARGE SCALE GENOMIC DNA]</scope>
    <source>
        <strain evidence="3 4">C22-A2</strain>
    </source>
</reference>
<evidence type="ECO:0000256" key="2">
    <source>
        <dbReference type="SAM" id="Phobius"/>
    </source>
</evidence>
<feature type="compositionally biased region" description="Acidic residues" evidence="1">
    <location>
        <begin position="110"/>
        <end position="119"/>
    </location>
</feature>